<accession>A0A0C2CLN5</accession>
<gene>
    <name evidence="1" type="ORF">ANCDUO_12337</name>
</gene>
<reference evidence="1 2" key="1">
    <citation type="submission" date="2013-12" db="EMBL/GenBank/DDBJ databases">
        <title>Draft genome of the parsitic nematode Ancylostoma duodenale.</title>
        <authorList>
            <person name="Mitreva M."/>
        </authorList>
    </citation>
    <scope>NUCLEOTIDE SEQUENCE [LARGE SCALE GENOMIC DNA]</scope>
    <source>
        <strain evidence="1 2">Zhejiang</strain>
    </source>
</reference>
<keyword evidence="2" id="KW-1185">Reference proteome</keyword>
<evidence type="ECO:0000313" key="1">
    <source>
        <dbReference type="EMBL" id="KIH57473.1"/>
    </source>
</evidence>
<dbReference type="Proteomes" id="UP000054047">
    <property type="component" value="Unassembled WGS sequence"/>
</dbReference>
<sequence>MRPSCGYYPTFGYYGLADPYGYAPLAYGAYPYGYPYALYNGRHLSTTLQIVAVAQVRKVFDGPKRSPEPGDNHFLTDLVFVDVRVIFAYKGAEATDTICSTRDSGVRRTMNKRRQYEDHPSEWF</sequence>
<proteinExistence type="predicted"/>
<protein>
    <submittedName>
        <fullName evidence="1">Uncharacterized protein</fullName>
    </submittedName>
</protein>
<organism evidence="1 2">
    <name type="scientific">Ancylostoma duodenale</name>
    <dbReference type="NCBI Taxonomy" id="51022"/>
    <lineage>
        <taxon>Eukaryota</taxon>
        <taxon>Metazoa</taxon>
        <taxon>Ecdysozoa</taxon>
        <taxon>Nematoda</taxon>
        <taxon>Chromadorea</taxon>
        <taxon>Rhabditida</taxon>
        <taxon>Rhabditina</taxon>
        <taxon>Rhabditomorpha</taxon>
        <taxon>Strongyloidea</taxon>
        <taxon>Ancylostomatidae</taxon>
        <taxon>Ancylostomatinae</taxon>
        <taxon>Ancylostoma</taxon>
    </lineage>
</organism>
<dbReference type="AlphaFoldDB" id="A0A0C2CLN5"/>
<name>A0A0C2CLN5_9BILA</name>
<evidence type="ECO:0000313" key="2">
    <source>
        <dbReference type="Proteomes" id="UP000054047"/>
    </source>
</evidence>
<dbReference type="EMBL" id="KN734344">
    <property type="protein sequence ID" value="KIH57473.1"/>
    <property type="molecule type" value="Genomic_DNA"/>
</dbReference>